<evidence type="ECO:0000313" key="4">
    <source>
        <dbReference type="EMBL" id="KAL0631442.1"/>
    </source>
</evidence>
<dbReference type="EMBL" id="JBBBZM010000249">
    <property type="protein sequence ID" value="KAL0631442.1"/>
    <property type="molecule type" value="Genomic_DNA"/>
</dbReference>
<sequence>MDRVQATIDEIKITLPQANVHALQLDLCDFASVKAAAEKFQSIETELHILLNNAGVATLPYSLTVDGYDAQWSANYMGHHLFTKLLMPTILRAAGTSKDQVRIVNLSSDLHLMAPKEGILFDNINQPDSGLITRYGHAKLANLLHTKALAKRYGGSGKNIVVAAVHPGVVQTDLSAGMFSTMLPESIAKCISKVFLTPAEQGCWCSLYAAASSDVTFEQNGVYFVPVGKTGKPSANGVDEALADKLWTWTEAQLALKGY</sequence>
<dbReference type="PANTHER" id="PTHR24320:SF282">
    <property type="entry name" value="WW DOMAIN-CONTAINING OXIDOREDUCTASE"/>
    <property type="match status" value="1"/>
</dbReference>
<dbReference type="SUPFAM" id="SSF51735">
    <property type="entry name" value="NAD(P)-binding Rossmann-fold domains"/>
    <property type="match status" value="1"/>
</dbReference>
<evidence type="ECO:0000313" key="5">
    <source>
        <dbReference type="Proteomes" id="UP001447188"/>
    </source>
</evidence>
<evidence type="ECO:0000256" key="2">
    <source>
        <dbReference type="ARBA" id="ARBA00022857"/>
    </source>
</evidence>
<dbReference type="PRINTS" id="PR00081">
    <property type="entry name" value="GDHRDH"/>
</dbReference>
<accession>A0ABR3G662</accession>
<dbReference type="Gene3D" id="3.40.50.720">
    <property type="entry name" value="NAD(P)-binding Rossmann-like Domain"/>
    <property type="match status" value="1"/>
</dbReference>
<evidence type="ECO:0008006" key="6">
    <source>
        <dbReference type="Google" id="ProtNLM"/>
    </source>
</evidence>
<proteinExistence type="inferred from homology"/>
<keyword evidence="5" id="KW-1185">Reference proteome</keyword>
<dbReference type="PANTHER" id="PTHR24320">
    <property type="entry name" value="RETINOL DEHYDROGENASE"/>
    <property type="match status" value="1"/>
</dbReference>
<keyword evidence="2" id="KW-0521">NADP</keyword>
<keyword evidence="3" id="KW-0560">Oxidoreductase</keyword>
<comment type="similarity">
    <text evidence="1">Belongs to the short-chain dehydrogenases/reductases (SDR) family.</text>
</comment>
<dbReference type="InterPro" id="IPR002347">
    <property type="entry name" value="SDR_fam"/>
</dbReference>
<organism evidence="4 5">
    <name type="scientific">Discina gigas</name>
    <dbReference type="NCBI Taxonomy" id="1032678"/>
    <lineage>
        <taxon>Eukaryota</taxon>
        <taxon>Fungi</taxon>
        <taxon>Dikarya</taxon>
        <taxon>Ascomycota</taxon>
        <taxon>Pezizomycotina</taxon>
        <taxon>Pezizomycetes</taxon>
        <taxon>Pezizales</taxon>
        <taxon>Discinaceae</taxon>
        <taxon>Discina</taxon>
    </lineage>
</organism>
<evidence type="ECO:0000256" key="3">
    <source>
        <dbReference type="ARBA" id="ARBA00023002"/>
    </source>
</evidence>
<protein>
    <recommendedName>
        <fullName evidence="6">NAD(P)-binding protein</fullName>
    </recommendedName>
</protein>
<dbReference type="Pfam" id="PF13561">
    <property type="entry name" value="adh_short_C2"/>
    <property type="match status" value="1"/>
</dbReference>
<comment type="caution">
    <text evidence="4">The sequence shown here is derived from an EMBL/GenBank/DDBJ whole genome shotgun (WGS) entry which is preliminary data.</text>
</comment>
<dbReference type="InterPro" id="IPR036291">
    <property type="entry name" value="NAD(P)-bd_dom_sf"/>
</dbReference>
<reference evidence="4 5" key="1">
    <citation type="submission" date="2024-02" db="EMBL/GenBank/DDBJ databases">
        <title>Discinaceae phylogenomics.</title>
        <authorList>
            <person name="Dirks A.C."/>
            <person name="James T.Y."/>
        </authorList>
    </citation>
    <scope>NUCLEOTIDE SEQUENCE [LARGE SCALE GENOMIC DNA]</scope>
    <source>
        <strain evidence="4 5">ACD0624</strain>
    </source>
</reference>
<dbReference type="Proteomes" id="UP001447188">
    <property type="component" value="Unassembled WGS sequence"/>
</dbReference>
<gene>
    <name evidence="4" type="ORF">Q9L58_009687</name>
</gene>
<evidence type="ECO:0000256" key="1">
    <source>
        <dbReference type="ARBA" id="ARBA00006484"/>
    </source>
</evidence>
<name>A0ABR3G662_9PEZI</name>